<reference evidence="4" key="1">
    <citation type="journal article" date="2015" name="Genome Announc.">
        <title>Complete Genome Sequence of Herbaspirillum hiltneri N3 (DSM 17495), Isolated from Surface-Sterilized Wheat Roots.</title>
        <authorList>
            <person name="Guizelini D."/>
            <person name="Saizaki P.M."/>
            <person name="Coimbra N.A."/>
            <person name="Weiss V.A."/>
            <person name="Faoro H."/>
            <person name="Sfeir M.Z."/>
            <person name="Baura V.A."/>
            <person name="Monteiro R.A."/>
            <person name="Chubatsu L.S."/>
            <person name="Souza E.M."/>
            <person name="Cruz L.M."/>
            <person name="Pedrosa F.O."/>
            <person name="Raittz R.T."/>
            <person name="Marchaukoski J.N."/>
            <person name="Steffens M.B."/>
        </authorList>
    </citation>
    <scope>NUCLEOTIDE SEQUENCE [LARGE SCALE GENOMIC DNA]</scope>
    <source>
        <strain evidence="4">N3</strain>
    </source>
</reference>
<dbReference type="InterPro" id="IPR050300">
    <property type="entry name" value="GDXG_lipolytic_enzyme"/>
</dbReference>
<evidence type="ECO:0000313" key="3">
    <source>
        <dbReference type="EMBL" id="AKZ62607.1"/>
    </source>
</evidence>
<evidence type="ECO:0000259" key="2">
    <source>
        <dbReference type="Pfam" id="PF20434"/>
    </source>
</evidence>
<dbReference type="Gene3D" id="3.40.50.1820">
    <property type="entry name" value="alpha/beta hydrolase"/>
    <property type="match status" value="1"/>
</dbReference>
<dbReference type="Pfam" id="PF20434">
    <property type="entry name" value="BD-FAE"/>
    <property type="match status" value="1"/>
</dbReference>
<protein>
    <submittedName>
        <fullName evidence="3">Esterase</fullName>
    </submittedName>
</protein>
<dbReference type="PANTHER" id="PTHR48081">
    <property type="entry name" value="AB HYDROLASE SUPERFAMILY PROTEIN C4A8.06C"/>
    <property type="match status" value="1"/>
</dbReference>
<evidence type="ECO:0000256" key="1">
    <source>
        <dbReference type="ARBA" id="ARBA00022801"/>
    </source>
</evidence>
<dbReference type="EMBL" id="CP011409">
    <property type="protein sequence ID" value="AKZ62607.1"/>
    <property type="molecule type" value="Genomic_DNA"/>
</dbReference>
<dbReference type="RefSeq" id="WP_053196395.1">
    <property type="nucleotide sequence ID" value="NZ_CP011409.1"/>
</dbReference>
<dbReference type="InterPro" id="IPR049492">
    <property type="entry name" value="BD-FAE-like_dom"/>
</dbReference>
<keyword evidence="1" id="KW-0378">Hydrolase</keyword>
<dbReference type="PANTHER" id="PTHR48081:SF33">
    <property type="entry name" value="KYNURENINE FORMAMIDASE"/>
    <property type="match status" value="1"/>
</dbReference>
<feature type="domain" description="BD-FAE-like" evidence="2">
    <location>
        <begin position="61"/>
        <end position="163"/>
    </location>
</feature>
<keyword evidence="4" id="KW-1185">Reference proteome</keyword>
<name>A0ABN4HVD4_9BURK</name>
<proteinExistence type="predicted"/>
<dbReference type="Proteomes" id="UP000063429">
    <property type="component" value="Chromosome"/>
</dbReference>
<dbReference type="SUPFAM" id="SSF53474">
    <property type="entry name" value="alpha/beta-Hydrolases"/>
    <property type="match status" value="1"/>
</dbReference>
<evidence type="ECO:0000313" key="4">
    <source>
        <dbReference type="Proteomes" id="UP000063429"/>
    </source>
</evidence>
<gene>
    <name evidence="3" type="ORF">F506_07890</name>
</gene>
<organism evidence="3 4">
    <name type="scientific">Herbaspirillum hiltneri N3</name>
    <dbReference type="NCBI Taxonomy" id="1262470"/>
    <lineage>
        <taxon>Bacteria</taxon>
        <taxon>Pseudomonadati</taxon>
        <taxon>Pseudomonadota</taxon>
        <taxon>Betaproteobacteria</taxon>
        <taxon>Burkholderiales</taxon>
        <taxon>Oxalobacteraceae</taxon>
        <taxon>Herbaspirillum</taxon>
    </lineage>
</organism>
<dbReference type="InterPro" id="IPR029058">
    <property type="entry name" value="AB_hydrolase_fold"/>
</dbReference>
<accession>A0ABN4HVD4</accession>
<sequence>MKHYLHYDRDQLDRQYNVRAGIPRFQDIFDSWNETARAYRQQHEVRTNLHYGAHRLQALDYFPATQADAPLLVFIHGGYWRSLDKDDFSHLAGPCHEAGIAVAMINYRLAPEVDMPEIVGDVRLAFSWLYRQAAQLGFNADDIYVAGHSAGGHLAAILAATDWQDSGLPDNAVKGLCSVSGLYDLEPIRLCYLNEALQLDQSQVQQFSPLHHLPRLPMPVVLSAGGAESAEFHRQLAAYGLRLQAAGFPVRQVRLADGHHLDVIGKLADKDNELAQALVALIRA</sequence>